<dbReference type="RefSeq" id="WP_306681084.1">
    <property type="nucleotide sequence ID" value="NZ_JAVDBT010000013.1"/>
</dbReference>
<dbReference type="InterPro" id="IPR047111">
    <property type="entry name" value="YbaP-like"/>
</dbReference>
<feature type="chain" id="PRO_5046470912" evidence="1">
    <location>
        <begin position="24"/>
        <end position="334"/>
    </location>
</feature>
<proteinExistence type="predicted"/>
<evidence type="ECO:0000313" key="2">
    <source>
        <dbReference type="EMBL" id="MDQ2067377.1"/>
    </source>
</evidence>
<sequence length="334" mass="36424">MVNIRSAFVTLGFLALAAAPVSAACTGTNLLDQLPSDTRAELDAKAKAVPYATGNFWQATKGDQSLTVIGTYHLDDPRHDAIVEQFAPLVEAADLLLLEAGPEEEKALQDHIGRDPSLMVITDGPPLNSQLSPEIWERLATAAETRGIPPIMAAKMRPWYLSLLLAIPPCAMELMLTPNGLDHRLQSVADAAGTKVQALEPYDTLFAVFELFSSEDQLAMIEQTLSFEPKIADLSWTLAEGYFAGENRLTWELMRHLSYDIPGFTKAQVDEDMALMEEALMIRRNQAWIPVIEEAAGKGSTVVAFGALHLSGEEGVLNLLERNGWTLTEIAPAP</sequence>
<name>A0ABU0W037_9RHOB</name>
<organism evidence="2 3">
    <name type="scientific">Pseudogemmobacter lacusdianii</name>
    <dbReference type="NCBI Taxonomy" id="3069608"/>
    <lineage>
        <taxon>Bacteria</taxon>
        <taxon>Pseudomonadati</taxon>
        <taxon>Pseudomonadota</taxon>
        <taxon>Alphaproteobacteria</taxon>
        <taxon>Rhodobacterales</taxon>
        <taxon>Paracoccaceae</taxon>
        <taxon>Pseudogemmobacter</taxon>
    </lineage>
</organism>
<evidence type="ECO:0000313" key="3">
    <source>
        <dbReference type="Proteomes" id="UP001239680"/>
    </source>
</evidence>
<comment type="caution">
    <text evidence="2">The sequence shown here is derived from an EMBL/GenBank/DDBJ whole genome shotgun (WGS) entry which is preliminary data.</text>
</comment>
<dbReference type="InterPro" id="IPR002816">
    <property type="entry name" value="TraB/PrgY/GumN_fam"/>
</dbReference>
<dbReference type="Proteomes" id="UP001239680">
    <property type="component" value="Unassembled WGS sequence"/>
</dbReference>
<dbReference type="PROSITE" id="PS51257">
    <property type="entry name" value="PROKAR_LIPOPROTEIN"/>
    <property type="match status" value="1"/>
</dbReference>
<dbReference type="PANTHER" id="PTHR40590:SF1">
    <property type="entry name" value="CYTOPLASMIC PROTEIN"/>
    <property type="match status" value="1"/>
</dbReference>
<feature type="signal peptide" evidence="1">
    <location>
        <begin position="1"/>
        <end position="23"/>
    </location>
</feature>
<dbReference type="CDD" id="cd14789">
    <property type="entry name" value="Tiki"/>
    <property type="match status" value="1"/>
</dbReference>
<reference evidence="2 3" key="1">
    <citation type="submission" date="2023-08" db="EMBL/GenBank/DDBJ databases">
        <title>Characterization of two Paracoccaceae strains isolated from Phycosphere and proposal of Xinfangfangia lacusdiani sp. nov.</title>
        <authorList>
            <person name="Deng Y."/>
            <person name="Zhang Y.Q."/>
        </authorList>
    </citation>
    <scope>NUCLEOTIDE SEQUENCE [LARGE SCALE GENOMIC DNA]</scope>
    <source>
        <strain evidence="2 3">CPCC 101601</strain>
    </source>
</reference>
<accession>A0ABU0W037</accession>
<keyword evidence="1" id="KW-0732">Signal</keyword>
<dbReference type="Pfam" id="PF01963">
    <property type="entry name" value="TraB_PrgY_gumN"/>
    <property type="match status" value="1"/>
</dbReference>
<gene>
    <name evidence="2" type="ORF">Q9295_13445</name>
</gene>
<evidence type="ECO:0000256" key="1">
    <source>
        <dbReference type="SAM" id="SignalP"/>
    </source>
</evidence>
<keyword evidence="3" id="KW-1185">Reference proteome</keyword>
<protein>
    <submittedName>
        <fullName evidence="2">TraB/GumN family protein</fullName>
    </submittedName>
</protein>
<dbReference type="EMBL" id="JAVDBT010000013">
    <property type="protein sequence ID" value="MDQ2067377.1"/>
    <property type="molecule type" value="Genomic_DNA"/>
</dbReference>
<dbReference type="PANTHER" id="PTHR40590">
    <property type="entry name" value="CYTOPLASMIC PROTEIN-RELATED"/>
    <property type="match status" value="1"/>
</dbReference>